<gene>
    <name evidence="1" type="ORF">Patl1_09683</name>
</gene>
<protein>
    <submittedName>
        <fullName evidence="1">Uncharacterized protein</fullName>
    </submittedName>
</protein>
<organism evidence="1 2">
    <name type="scientific">Pistacia atlantica</name>
    <dbReference type="NCBI Taxonomy" id="434234"/>
    <lineage>
        <taxon>Eukaryota</taxon>
        <taxon>Viridiplantae</taxon>
        <taxon>Streptophyta</taxon>
        <taxon>Embryophyta</taxon>
        <taxon>Tracheophyta</taxon>
        <taxon>Spermatophyta</taxon>
        <taxon>Magnoliopsida</taxon>
        <taxon>eudicotyledons</taxon>
        <taxon>Gunneridae</taxon>
        <taxon>Pentapetalae</taxon>
        <taxon>rosids</taxon>
        <taxon>malvids</taxon>
        <taxon>Sapindales</taxon>
        <taxon>Anacardiaceae</taxon>
        <taxon>Pistacia</taxon>
    </lineage>
</organism>
<dbReference type="Proteomes" id="UP001164250">
    <property type="component" value="Chromosome 12"/>
</dbReference>
<accession>A0ACC1A530</accession>
<name>A0ACC1A530_9ROSI</name>
<evidence type="ECO:0000313" key="1">
    <source>
        <dbReference type="EMBL" id="KAJ0081382.1"/>
    </source>
</evidence>
<keyword evidence="2" id="KW-1185">Reference proteome</keyword>
<sequence>MGRESNDTIIIQSSIALLQERFRQLQRVKEMREEREQNKVLIQPKLFDTPMHYKLSPSNSRLFFHFLPPRSSSSYQQLQPHKFPSTFGLILRARMLIFSAWKLLSTRHLLCMLHQKNLMSLSVMMLILLFIYKTKNTYIYTSLYIYLLLHHFVCNVISEELLLVY</sequence>
<reference evidence="2" key="1">
    <citation type="journal article" date="2023" name="G3 (Bethesda)">
        <title>Genome assembly and association tests identify interacting loci associated with vigor, precocity, and sex in interspecific pistachio rootstocks.</title>
        <authorList>
            <person name="Palmer W."/>
            <person name="Jacygrad E."/>
            <person name="Sagayaradj S."/>
            <person name="Cavanaugh K."/>
            <person name="Han R."/>
            <person name="Bertier L."/>
            <person name="Beede B."/>
            <person name="Kafkas S."/>
            <person name="Golino D."/>
            <person name="Preece J."/>
            <person name="Michelmore R."/>
        </authorList>
    </citation>
    <scope>NUCLEOTIDE SEQUENCE [LARGE SCALE GENOMIC DNA]</scope>
</reference>
<comment type="caution">
    <text evidence="1">The sequence shown here is derived from an EMBL/GenBank/DDBJ whole genome shotgun (WGS) entry which is preliminary data.</text>
</comment>
<evidence type="ECO:0000313" key="2">
    <source>
        <dbReference type="Proteomes" id="UP001164250"/>
    </source>
</evidence>
<proteinExistence type="predicted"/>
<dbReference type="EMBL" id="CM047908">
    <property type="protein sequence ID" value="KAJ0081382.1"/>
    <property type="molecule type" value="Genomic_DNA"/>
</dbReference>